<feature type="binding site" evidence="6">
    <location>
        <begin position="31"/>
        <end position="36"/>
    </location>
    <ligand>
        <name>ATP</name>
        <dbReference type="ChEBI" id="CHEBI:30616"/>
    </ligand>
</feature>
<name>A0AAE3VL84_9HYPH</name>
<organism evidence="8 9">
    <name type="scientific">Amorphus orientalis</name>
    <dbReference type="NCBI Taxonomy" id="649198"/>
    <lineage>
        <taxon>Bacteria</taxon>
        <taxon>Pseudomonadati</taxon>
        <taxon>Pseudomonadota</taxon>
        <taxon>Alphaproteobacteria</taxon>
        <taxon>Hyphomicrobiales</taxon>
        <taxon>Amorphaceae</taxon>
        <taxon>Amorphus</taxon>
    </lineage>
</organism>
<reference evidence="8" key="1">
    <citation type="submission" date="2023-07" db="EMBL/GenBank/DDBJ databases">
        <title>Genomic Encyclopedia of Type Strains, Phase IV (KMG-IV): sequencing the most valuable type-strain genomes for metagenomic binning, comparative biology and taxonomic classification.</title>
        <authorList>
            <person name="Goeker M."/>
        </authorList>
    </citation>
    <scope>NUCLEOTIDE SEQUENCE</scope>
    <source>
        <strain evidence="8">DSM 21202</strain>
    </source>
</reference>
<comment type="function">
    <text evidence="6">Ligates lysine onto the cytidine present at position 34 of the AUA codon-specific tRNA(Ile) that contains the anticodon CAU, in an ATP-dependent manner. Cytidine is converted to lysidine, thus changing the amino acid specificity of the tRNA from methionine to isoleucine.</text>
</comment>
<dbReference type="HAMAP" id="MF_01161">
    <property type="entry name" value="tRNA_Ile_lys_synt"/>
    <property type="match status" value="1"/>
</dbReference>
<comment type="catalytic activity">
    <reaction evidence="5 6">
        <text>cytidine(34) in tRNA(Ile2) + L-lysine + ATP = lysidine(34) in tRNA(Ile2) + AMP + diphosphate + H(+)</text>
        <dbReference type="Rhea" id="RHEA:43744"/>
        <dbReference type="Rhea" id="RHEA-COMP:10625"/>
        <dbReference type="Rhea" id="RHEA-COMP:10670"/>
        <dbReference type="ChEBI" id="CHEBI:15378"/>
        <dbReference type="ChEBI" id="CHEBI:30616"/>
        <dbReference type="ChEBI" id="CHEBI:32551"/>
        <dbReference type="ChEBI" id="CHEBI:33019"/>
        <dbReference type="ChEBI" id="CHEBI:82748"/>
        <dbReference type="ChEBI" id="CHEBI:83665"/>
        <dbReference type="ChEBI" id="CHEBI:456215"/>
        <dbReference type="EC" id="6.3.4.19"/>
    </reaction>
</comment>
<feature type="domain" description="tRNA(Ile)-lysidine/2-thiocytidine synthase N-terminal" evidence="7">
    <location>
        <begin position="26"/>
        <end position="206"/>
    </location>
</feature>
<evidence type="ECO:0000256" key="4">
    <source>
        <dbReference type="ARBA" id="ARBA00022840"/>
    </source>
</evidence>
<dbReference type="EMBL" id="JAUSUL010000001">
    <property type="protein sequence ID" value="MDQ0313968.1"/>
    <property type="molecule type" value="Genomic_DNA"/>
</dbReference>
<dbReference type="PANTHER" id="PTHR43033">
    <property type="entry name" value="TRNA(ILE)-LYSIDINE SYNTHASE-RELATED"/>
    <property type="match status" value="1"/>
</dbReference>
<dbReference type="GO" id="GO:0006400">
    <property type="term" value="P:tRNA modification"/>
    <property type="evidence" value="ECO:0007669"/>
    <property type="project" value="UniProtKB-UniRule"/>
</dbReference>
<protein>
    <recommendedName>
        <fullName evidence="6">tRNA(Ile)-lysidine synthase</fullName>
        <ecNumber evidence="6">6.3.4.19</ecNumber>
    </recommendedName>
    <alternativeName>
        <fullName evidence="6">tRNA(Ile)-2-lysyl-cytidine synthase</fullName>
    </alternativeName>
    <alternativeName>
        <fullName evidence="6">tRNA(Ile)-lysidine synthetase</fullName>
    </alternativeName>
</protein>
<dbReference type="Gene3D" id="3.40.50.620">
    <property type="entry name" value="HUPs"/>
    <property type="match status" value="1"/>
</dbReference>
<sequence length="432" mass="45644">MPAAPEPVSVDETARVFAGLTPHERIVLAVSGGSDSMALMALYGRHRSITPEAPDAVVVTVDHDLRAGSAEDAGFVVDAAERLGFSAIVRRWTGDKPGSDIQAAAREARYRILREAASEQGATAILTAHTRDDQAETFLMRLARGSGLKGLSAMPATRDLGGVELVRPLLGVGRDRLRATLHEAGIGFRDDPSNGNTRFARVRMRALMPALASEGLDAKRLADTAARLARADRAVDAMVERLAATHVEVHEGGFLSCPVAVLTEAEEEVRLRLLVAALGWVGGGVYGPRLEAAERAMARIIGDPVARMTLAGTRLVRRRDRVFVFREAGRAGLPRDHVAPGGSLVWDGRFRIALAPDAPDAVTVAPVGTAWRKLGGRGYDGRVPAAALAAVPAVYAGGDEAVAVPAFGHFADPRWAGSIATGFASPPPGRRL</sequence>
<dbReference type="SUPFAM" id="SSF52402">
    <property type="entry name" value="Adenine nucleotide alpha hydrolases-like"/>
    <property type="match status" value="1"/>
</dbReference>
<evidence type="ECO:0000256" key="6">
    <source>
        <dbReference type="HAMAP-Rule" id="MF_01161"/>
    </source>
</evidence>
<evidence type="ECO:0000256" key="5">
    <source>
        <dbReference type="ARBA" id="ARBA00048539"/>
    </source>
</evidence>
<comment type="similarity">
    <text evidence="6">Belongs to the tRNA(Ile)-lysidine synthase family.</text>
</comment>
<dbReference type="InterPro" id="IPR012094">
    <property type="entry name" value="tRNA_Ile_lys_synt"/>
</dbReference>
<evidence type="ECO:0000256" key="1">
    <source>
        <dbReference type="ARBA" id="ARBA00022598"/>
    </source>
</evidence>
<dbReference type="InterPro" id="IPR012795">
    <property type="entry name" value="tRNA_Ile_lys_synt_N"/>
</dbReference>
<dbReference type="GO" id="GO:0032267">
    <property type="term" value="F:tRNA(Ile)-lysidine synthase activity"/>
    <property type="evidence" value="ECO:0007669"/>
    <property type="project" value="UniProtKB-EC"/>
</dbReference>
<dbReference type="NCBIfam" id="TIGR02432">
    <property type="entry name" value="lysidine_TilS_N"/>
    <property type="match status" value="1"/>
</dbReference>
<keyword evidence="6" id="KW-0963">Cytoplasm</keyword>
<dbReference type="GO" id="GO:0005737">
    <property type="term" value="C:cytoplasm"/>
    <property type="evidence" value="ECO:0007669"/>
    <property type="project" value="UniProtKB-SubCell"/>
</dbReference>
<dbReference type="GO" id="GO:0005524">
    <property type="term" value="F:ATP binding"/>
    <property type="evidence" value="ECO:0007669"/>
    <property type="project" value="UniProtKB-UniRule"/>
</dbReference>
<comment type="subcellular location">
    <subcellularLocation>
        <location evidence="6">Cytoplasm</location>
    </subcellularLocation>
</comment>
<accession>A0AAE3VL84</accession>
<keyword evidence="4 6" id="KW-0067">ATP-binding</keyword>
<dbReference type="InterPro" id="IPR011063">
    <property type="entry name" value="TilS/TtcA_N"/>
</dbReference>
<dbReference type="CDD" id="cd01992">
    <property type="entry name" value="TilS_N"/>
    <property type="match status" value="1"/>
</dbReference>
<dbReference type="AlphaFoldDB" id="A0AAE3VL84"/>
<dbReference type="EC" id="6.3.4.19" evidence="6"/>
<comment type="domain">
    <text evidence="6">The N-terminal region contains the highly conserved SGGXDS motif, predicted to be a P-loop motif involved in ATP binding.</text>
</comment>
<evidence type="ECO:0000259" key="7">
    <source>
        <dbReference type="Pfam" id="PF01171"/>
    </source>
</evidence>
<keyword evidence="2 6" id="KW-0819">tRNA processing</keyword>
<keyword evidence="1 6" id="KW-0436">Ligase</keyword>
<keyword evidence="3 6" id="KW-0547">Nucleotide-binding</keyword>
<proteinExistence type="inferred from homology"/>
<dbReference type="Proteomes" id="UP001229244">
    <property type="component" value="Unassembled WGS sequence"/>
</dbReference>
<evidence type="ECO:0000313" key="8">
    <source>
        <dbReference type="EMBL" id="MDQ0313968.1"/>
    </source>
</evidence>
<evidence type="ECO:0000256" key="2">
    <source>
        <dbReference type="ARBA" id="ARBA00022694"/>
    </source>
</evidence>
<gene>
    <name evidence="6" type="primary">tilS</name>
    <name evidence="8" type="ORF">J2S73_000405</name>
</gene>
<keyword evidence="9" id="KW-1185">Reference proteome</keyword>
<evidence type="ECO:0000256" key="3">
    <source>
        <dbReference type="ARBA" id="ARBA00022741"/>
    </source>
</evidence>
<comment type="caution">
    <text evidence="8">The sequence shown here is derived from an EMBL/GenBank/DDBJ whole genome shotgun (WGS) entry which is preliminary data.</text>
</comment>
<dbReference type="Pfam" id="PF01171">
    <property type="entry name" value="ATP_bind_3"/>
    <property type="match status" value="1"/>
</dbReference>
<evidence type="ECO:0000313" key="9">
    <source>
        <dbReference type="Proteomes" id="UP001229244"/>
    </source>
</evidence>
<dbReference type="PANTHER" id="PTHR43033:SF1">
    <property type="entry name" value="TRNA(ILE)-LYSIDINE SYNTHASE-RELATED"/>
    <property type="match status" value="1"/>
</dbReference>
<dbReference type="RefSeq" id="WP_306883756.1">
    <property type="nucleotide sequence ID" value="NZ_JAUSUL010000001.1"/>
</dbReference>
<dbReference type="InterPro" id="IPR014729">
    <property type="entry name" value="Rossmann-like_a/b/a_fold"/>
</dbReference>